<feature type="compositionally biased region" description="Basic and acidic residues" evidence="1">
    <location>
        <begin position="10"/>
        <end position="20"/>
    </location>
</feature>
<dbReference type="Proteomes" id="UP000078348">
    <property type="component" value="Unassembled WGS sequence"/>
</dbReference>
<name>A0A196S8R2_BLAHN</name>
<dbReference type="InterPro" id="IPR032675">
    <property type="entry name" value="LRR_dom_sf"/>
</dbReference>
<reference evidence="2 3" key="1">
    <citation type="submission" date="2016-05" db="EMBL/GenBank/DDBJ databases">
        <title>Nuclear genome of Blastocystis sp. subtype 1 NandII.</title>
        <authorList>
            <person name="Gentekaki E."/>
            <person name="Curtis B."/>
            <person name="Stairs C."/>
            <person name="Eme L."/>
            <person name="Herman E."/>
            <person name="Klimes V."/>
            <person name="Arias M.C."/>
            <person name="Elias M."/>
            <person name="Hilliou F."/>
            <person name="Klute M."/>
            <person name="Malik S.-B."/>
            <person name="Pightling A."/>
            <person name="Rachubinski R."/>
            <person name="Salas D."/>
            <person name="Schlacht A."/>
            <person name="Suga H."/>
            <person name="Archibald J."/>
            <person name="Ball S.G."/>
            <person name="Clark G."/>
            <person name="Dacks J."/>
            <person name="Van Der Giezen M."/>
            <person name="Tsaousis A."/>
            <person name="Roger A."/>
        </authorList>
    </citation>
    <scope>NUCLEOTIDE SEQUENCE [LARGE SCALE GENOMIC DNA]</scope>
    <source>
        <strain evidence="3">ATCC 50177 / NandII</strain>
    </source>
</reference>
<dbReference type="OrthoDB" id="1060944at2759"/>
<evidence type="ECO:0000313" key="3">
    <source>
        <dbReference type="Proteomes" id="UP000078348"/>
    </source>
</evidence>
<dbReference type="SUPFAM" id="SSF52047">
    <property type="entry name" value="RNI-like"/>
    <property type="match status" value="1"/>
</dbReference>
<gene>
    <name evidence="2" type="ORF">AV274_5832</name>
</gene>
<dbReference type="Gene3D" id="3.80.10.10">
    <property type="entry name" value="Ribonuclease Inhibitor"/>
    <property type="match status" value="1"/>
</dbReference>
<dbReference type="AlphaFoldDB" id="A0A196S8R2"/>
<proteinExistence type="predicted"/>
<sequence>MNFDNSPHPRPNEQEQPRDIDGFHSLAGESRFLQEYDLGKIRTLSDILNYVQFPISPRDCAAFQESVLNNPGKEQRWSPVCTVPRDMMKATFDGRVVPVTILMSGMRRFAGSFTRNFAVDETCFLYVKNKPRIQFTYKNGLLDGIYREFNEKGEKAKSIMFRDGKMESVINDGKKCLKDERHQGTGLFGECCDSSDMAWNGLVFRFENNRPVKLFFYEYGEFIYDYGSFEEKEGVLLYVQYTRDKRVQYCGEYLIDEKEGEVYYHGYGILFGVMEGRFGCVYKGNFNRGKFNGFGSSFDLKTGLKKEEGIWKDGMLENGDSFVEGMLKNNVVSEIGHFAALGKNPGKVLIENGPLSREMSDAVFGQGAIVRARAIVCGKDALKAMRSFRIVGYPNLDELVLSENCLGDCEQVVIENCLNLRKVEVKGNALNKVRRIDLIDLPQMESFIVASDSLNACTQIGLSRMPSTFTPLISRQSLQHLATVFAPSTLSKDVLNKLTVSSLTKVEIKSTNCTVSDLTSVDQLSCRNLTLEPNSNNAADELVISDHCCRRASTLVLDASSAHLRSIRIGADCYSQLPEGASGTVTLKALPVLESVVVGKRCFGGFSRLCVEGCPELTTVTIGELCECETGLLREAEKGYSFEKAAECVIQNNEALQTLRVGHACFLAPVTVRLEALPALRTVECGALSFCHCELLRMANAPALETLVLHPFAFFYCKEAVVNNVAGDVAVKTIGQVEHFRGLSSTINIQNKALKRAVKRITMLK</sequence>
<dbReference type="EMBL" id="LXWW01000543">
    <property type="protein sequence ID" value="OAO12477.1"/>
    <property type="molecule type" value="Genomic_DNA"/>
</dbReference>
<feature type="region of interest" description="Disordered" evidence="1">
    <location>
        <begin position="1"/>
        <end position="20"/>
    </location>
</feature>
<protein>
    <submittedName>
        <fullName evidence="2">Uncharacterized protein</fullName>
    </submittedName>
</protein>
<comment type="caution">
    <text evidence="2">The sequence shown here is derived from an EMBL/GenBank/DDBJ whole genome shotgun (WGS) entry which is preliminary data.</text>
</comment>
<evidence type="ECO:0000313" key="2">
    <source>
        <dbReference type="EMBL" id="OAO12477.1"/>
    </source>
</evidence>
<evidence type="ECO:0000256" key="1">
    <source>
        <dbReference type="SAM" id="MobiDB-lite"/>
    </source>
</evidence>
<keyword evidence="3" id="KW-1185">Reference proteome</keyword>
<organism evidence="2 3">
    <name type="scientific">Blastocystis sp. subtype 1 (strain ATCC 50177 / NandII)</name>
    <dbReference type="NCBI Taxonomy" id="478820"/>
    <lineage>
        <taxon>Eukaryota</taxon>
        <taxon>Sar</taxon>
        <taxon>Stramenopiles</taxon>
        <taxon>Bigyra</taxon>
        <taxon>Opalozoa</taxon>
        <taxon>Opalinata</taxon>
        <taxon>Blastocystidae</taxon>
        <taxon>Blastocystis</taxon>
    </lineage>
</organism>
<accession>A0A196S8R2</accession>